<evidence type="ECO:0000256" key="6">
    <source>
        <dbReference type="SAM" id="MobiDB-lite"/>
    </source>
</evidence>
<protein>
    <recommendedName>
        <fullName evidence="10">Sodium pump decarboxylase</fullName>
    </recommendedName>
</protein>
<evidence type="ECO:0000256" key="3">
    <source>
        <dbReference type="ARBA" id="ARBA00022692"/>
    </source>
</evidence>
<evidence type="ECO:0000256" key="1">
    <source>
        <dbReference type="ARBA" id="ARBA00004236"/>
    </source>
</evidence>
<reference evidence="8 9" key="1">
    <citation type="submission" date="2018-10" db="EMBL/GenBank/DDBJ databases">
        <title>Anaerotruncus faecis sp. nov., isolated from human feces.</title>
        <authorList>
            <person name="Wang Y.-J."/>
        </authorList>
    </citation>
    <scope>NUCLEOTIDE SEQUENCE [LARGE SCALE GENOMIC DNA]</scope>
    <source>
        <strain evidence="8 9">22A2-44</strain>
    </source>
</reference>
<comment type="subcellular location">
    <subcellularLocation>
        <location evidence="1">Cell membrane</location>
    </subcellularLocation>
</comment>
<keyword evidence="4 7" id="KW-1133">Transmembrane helix</keyword>
<evidence type="ECO:0000313" key="8">
    <source>
        <dbReference type="EMBL" id="RLL10638.1"/>
    </source>
</evidence>
<dbReference type="GO" id="GO:0005886">
    <property type="term" value="C:plasma membrane"/>
    <property type="evidence" value="ECO:0007669"/>
    <property type="project" value="UniProtKB-SubCell"/>
</dbReference>
<dbReference type="GO" id="GO:0036376">
    <property type="term" value="P:sodium ion export across plasma membrane"/>
    <property type="evidence" value="ECO:0007669"/>
    <property type="project" value="InterPro"/>
</dbReference>
<dbReference type="InterPro" id="IPR005899">
    <property type="entry name" value="Na_pump_deCOase"/>
</dbReference>
<evidence type="ECO:0000256" key="2">
    <source>
        <dbReference type="ARBA" id="ARBA00022475"/>
    </source>
</evidence>
<sequence>MGMNIDFTLAGAVIITGLVVVFVALIGLSLIVWLIGKLFVSTGLGSPKKPAQPAAAPKPAAPAAPKAAPQQAAAPAPAPAAPTAPVPAPASTMVIQPIVEEGIGDDIIAVISAAVASMFGGGESGQPAAEGGFVLRSIRRARERTSWAQAGMMQNTQPF</sequence>
<keyword evidence="3 7" id="KW-0812">Transmembrane</keyword>
<evidence type="ECO:0008006" key="10">
    <source>
        <dbReference type="Google" id="ProtNLM"/>
    </source>
</evidence>
<feature type="transmembrane region" description="Helical" evidence="7">
    <location>
        <begin position="12"/>
        <end position="40"/>
    </location>
</feature>
<evidence type="ECO:0000313" key="9">
    <source>
        <dbReference type="Proteomes" id="UP000276301"/>
    </source>
</evidence>
<comment type="caution">
    <text evidence="8">The sequence shown here is derived from an EMBL/GenBank/DDBJ whole genome shotgun (WGS) entry which is preliminary data.</text>
</comment>
<dbReference type="Proteomes" id="UP000276301">
    <property type="component" value="Unassembled WGS sequence"/>
</dbReference>
<feature type="region of interest" description="Disordered" evidence="6">
    <location>
        <begin position="49"/>
        <end position="86"/>
    </location>
</feature>
<gene>
    <name evidence="8" type="ORF">D4A47_08320</name>
</gene>
<organism evidence="8 9">
    <name type="scientific">Anaerotruncus massiliensis</name>
    <name type="common">ex Liu et al. 2021</name>
    <dbReference type="NCBI Taxonomy" id="2321404"/>
    <lineage>
        <taxon>Bacteria</taxon>
        <taxon>Bacillati</taxon>
        <taxon>Bacillota</taxon>
        <taxon>Clostridia</taxon>
        <taxon>Eubacteriales</taxon>
        <taxon>Oscillospiraceae</taxon>
        <taxon>Anaerotruncus</taxon>
    </lineage>
</organism>
<accession>A0A498CY45</accession>
<evidence type="ECO:0000256" key="4">
    <source>
        <dbReference type="ARBA" id="ARBA00022989"/>
    </source>
</evidence>
<dbReference type="EMBL" id="RCHT01000013">
    <property type="protein sequence ID" value="RLL10638.1"/>
    <property type="molecule type" value="Genomic_DNA"/>
</dbReference>
<dbReference type="Pfam" id="PF04277">
    <property type="entry name" value="OAD_gamma"/>
    <property type="match status" value="1"/>
</dbReference>
<keyword evidence="9" id="KW-1185">Reference proteome</keyword>
<proteinExistence type="predicted"/>
<keyword evidence="5 7" id="KW-0472">Membrane</keyword>
<feature type="compositionally biased region" description="Low complexity" evidence="6">
    <location>
        <begin position="49"/>
        <end position="75"/>
    </location>
</feature>
<keyword evidence="2" id="KW-1003">Cell membrane</keyword>
<evidence type="ECO:0000256" key="7">
    <source>
        <dbReference type="SAM" id="Phobius"/>
    </source>
</evidence>
<evidence type="ECO:0000256" key="5">
    <source>
        <dbReference type="ARBA" id="ARBA00023136"/>
    </source>
</evidence>
<name>A0A498CY45_9FIRM</name>
<dbReference type="AlphaFoldDB" id="A0A498CY45"/>
<feature type="compositionally biased region" description="Pro residues" evidence="6">
    <location>
        <begin position="76"/>
        <end position="86"/>
    </location>
</feature>
<dbReference type="GO" id="GO:0015081">
    <property type="term" value="F:sodium ion transmembrane transporter activity"/>
    <property type="evidence" value="ECO:0007669"/>
    <property type="project" value="InterPro"/>
</dbReference>